<keyword evidence="2" id="KW-0963">Cytoplasm</keyword>
<dbReference type="AlphaFoldDB" id="A0A381Q077"/>
<dbReference type="FunFam" id="3.40.630.70:FF:000001">
    <property type="entry name" value="Leucyl/phenylalanyl-tRNA--protein transferase"/>
    <property type="match status" value="1"/>
</dbReference>
<dbReference type="InterPro" id="IPR042203">
    <property type="entry name" value="Leu/Phe-tRNA_Trfase_C"/>
</dbReference>
<dbReference type="Gene3D" id="3.40.630.70">
    <property type="entry name" value="Leucyl/phenylalanyl-tRNA-protein transferase, C-terminal domain"/>
    <property type="match status" value="1"/>
</dbReference>
<evidence type="ECO:0000313" key="5">
    <source>
        <dbReference type="EMBL" id="SUZ71627.1"/>
    </source>
</evidence>
<evidence type="ECO:0000256" key="3">
    <source>
        <dbReference type="ARBA" id="ARBA00022679"/>
    </source>
</evidence>
<gene>
    <name evidence="5" type="ORF">METZ01_LOCUS24481</name>
</gene>
<dbReference type="PANTHER" id="PTHR30098:SF2">
    <property type="entry name" value="LEUCYL_PHENYLALANYL-TRNA--PROTEIN TRANSFERASE"/>
    <property type="match status" value="1"/>
</dbReference>
<sequence length="239" mass="27035">MPVYQLIPEVSLFPPTEEAEEDGLLAIGGDLTKERLLAAYNRGIFPWYEVGQPILWWSPDPRLILIPEELRISRSMRKVLRKQQFEIRFDTAFQQVIKACADVRTEQGEGTWIIPEMQQAYTELHQEGFAHSVESWQDGKLAGGLYGISLGQCFFGESMFSTRNDSSKAALVALAEFSREVGIKMIDCQMTTAHLLSLGAKEIRREVFLNKLKIHLGQPTLKGSWNRGSASVKTNIFQN</sequence>
<dbReference type="Pfam" id="PF03588">
    <property type="entry name" value="Leu_Phe_trans"/>
    <property type="match status" value="1"/>
</dbReference>
<keyword evidence="3" id="KW-0808">Transferase</keyword>
<dbReference type="GO" id="GO:0008914">
    <property type="term" value="F:leucyl-tRNA--protein transferase activity"/>
    <property type="evidence" value="ECO:0007669"/>
    <property type="project" value="InterPro"/>
</dbReference>
<keyword evidence="4" id="KW-0012">Acyltransferase</keyword>
<dbReference type="HAMAP" id="MF_00688">
    <property type="entry name" value="Leu_Phe_trans"/>
    <property type="match status" value="1"/>
</dbReference>
<reference evidence="5" key="1">
    <citation type="submission" date="2018-05" db="EMBL/GenBank/DDBJ databases">
        <authorList>
            <person name="Lanie J.A."/>
            <person name="Ng W.-L."/>
            <person name="Kazmierczak K.M."/>
            <person name="Andrzejewski T.M."/>
            <person name="Davidsen T.M."/>
            <person name="Wayne K.J."/>
            <person name="Tettelin H."/>
            <person name="Glass J.I."/>
            <person name="Rusch D."/>
            <person name="Podicherti R."/>
            <person name="Tsui H.-C.T."/>
            <person name="Winkler M.E."/>
        </authorList>
    </citation>
    <scope>NUCLEOTIDE SEQUENCE</scope>
</reference>
<dbReference type="InterPro" id="IPR004616">
    <property type="entry name" value="Leu/Phe-tRNA_Trfase"/>
</dbReference>
<protein>
    <recommendedName>
        <fullName evidence="6">Leucyl/phenylalanyl-tRNA--protein transferase</fullName>
    </recommendedName>
</protein>
<comment type="subcellular location">
    <subcellularLocation>
        <location evidence="1">Cytoplasm</location>
    </subcellularLocation>
</comment>
<dbReference type="NCBIfam" id="TIGR00667">
    <property type="entry name" value="aat"/>
    <property type="match status" value="1"/>
</dbReference>
<evidence type="ECO:0000256" key="1">
    <source>
        <dbReference type="ARBA" id="ARBA00004496"/>
    </source>
</evidence>
<evidence type="ECO:0008006" key="6">
    <source>
        <dbReference type="Google" id="ProtNLM"/>
    </source>
</evidence>
<dbReference type="InterPro" id="IPR016181">
    <property type="entry name" value="Acyl_CoA_acyltransferase"/>
</dbReference>
<dbReference type="EMBL" id="UINC01001127">
    <property type="protein sequence ID" value="SUZ71627.1"/>
    <property type="molecule type" value="Genomic_DNA"/>
</dbReference>
<dbReference type="GO" id="GO:0005737">
    <property type="term" value="C:cytoplasm"/>
    <property type="evidence" value="ECO:0007669"/>
    <property type="project" value="UniProtKB-SubCell"/>
</dbReference>
<evidence type="ECO:0000256" key="4">
    <source>
        <dbReference type="ARBA" id="ARBA00023315"/>
    </source>
</evidence>
<dbReference type="FunFam" id="3.30.70.3550:FF:000001">
    <property type="entry name" value="Leucyl/phenylalanyl-tRNA--protein transferase"/>
    <property type="match status" value="1"/>
</dbReference>
<dbReference type="GO" id="GO:0030163">
    <property type="term" value="P:protein catabolic process"/>
    <property type="evidence" value="ECO:0007669"/>
    <property type="project" value="InterPro"/>
</dbReference>
<dbReference type="InterPro" id="IPR042221">
    <property type="entry name" value="Leu/Phe-tRNA_Trfase_N"/>
</dbReference>
<dbReference type="Gene3D" id="3.30.70.3550">
    <property type="entry name" value="Leucyl/phenylalanyl-tRNA-protein transferase, N-terminal domain"/>
    <property type="match status" value="1"/>
</dbReference>
<organism evidence="5">
    <name type="scientific">marine metagenome</name>
    <dbReference type="NCBI Taxonomy" id="408172"/>
    <lineage>
        <taxon>unclassified sequences</taxon>
        <taxon>metagenomes</taxon>
        <taxon>ecological metagenomes</taxon>
    </lineage>
</organism>
<accession>A0A381Q077</accession>
<proteinExistence type="inferred from homology"/>
<dbReference type="SUPFAM" id="SSF55729">
    <property type="entry name" value="Acyl-CoA N-acyltransferases (Nat)"/>
    <property type="match status" value="1"/>
</dbReference>
<dbReference type="PANTHER" id="PTHR30098">
    <property type="entry name" value="LEUCYL/PHENYLALANYL-TRNA--PROTEIN TRANSFERASE"/>
    <property type="match status" value="1"/>
</dbReference>
<evidence type="ECO:0000256" key="2">
    <source>
        <dbReference type="ARBA" id="ARBA00022490"/>
    </source>
</evidence>
<name>A0A381Q077_9ZZZZ</name>